<proteinExistence type="predicted"/>
<protein>
    <recommendedName>
        <fullName evidence="2">Sulfatase-modifying factor enzyme-like domain-containing protein</fullName>
    </recommendedName>
</protein>
<dbReference type="PANTHER" id="PTHR23150:SF19">
    <property type="entry name" value="FORMYLGLYCINE-GENERATING ENZYME"/>
    <property type="match status" value="1"/>
</dbReference>
<dbReference type="InterPro" id="IPR005532">
    <property type="entry name" value="SUMF_dom"/>
</dbReference>
<name>F0Z907_DICPU</name>
<dbReference type="InParanoid" id="F0Z907"/>
<dbReference type="RefSeq" id="XP_003283910.1">
    <property type="nucleotide sequence ID" value="XM_003283862.1"/>
</dbReference>
<gene>
    <name evidence="3" type="ORF">DICPUDRAFT_96521</name>
</gene>
<dbReference type="eggNOG" id="ENOG502QVDG">
    <property type="taxonomic scope" value="Eukaryota"/>
</dbReference>
<dbReference type="PANTHER" id="PTHR23150">
    <property type="entry name" value="SULFATASE MODIFYING FACTOR 1, 2"/>
    <property type="match status" value="1"/>
</dbReference>
<dbReference type="OrthoDB" id="659at2759"/>
<dbReference type="GeneID" id="10509815"/>
<dbReference type="InterPro" id="IPR042095">
    <property type="entry name" value="SUMF_sf"/>
</dbReference>
<dbReference type="SUPFAM" id="SSF56436">
    <property type="entry name" value="C-type lectin-like"/>
    <property type="match status" value="1"/>
</dbReference>
<dbReference type="Gene3D" id="3.90.1580.10">
    <property type="entry name" value="paralog of FGE (formylglycine-generating enzyme)"/>
    <property type="match status" value="1"/>
</dbReference>
<dbReference type="KEGG" id="dpp:DICPUDRAFT_96521"/>
<dbReference type="VEuPathDB" id="AmoebaDB:DICPUDRAFT_96521"/>
<evidence type="ECO:0000313" key="4">
    <source>
        <dbReference type="Proteomes" id="UP000001064"/>
    </source>
</evidence>
<evidence type="ECO:0000259" key="2">
    <source>
        <dbReference type="Pfam" id="PF03781"/>
    </source>
</evidence>
<dbReference type="Proteomes" id="UP000001064">
    <property type="component" value="Unassembled WGS sequence"/>
</dbReference>
<feature type="domain" description="Sulfatase-modifying factor enzyme-like" evidence="2">
    <location>
        <begin position="177"/>
        <end position="466"/>
    </location>
</feature>
<evidence type="ECO:0000313" key="3">
    <source>
        <dbReference type="EMBL" id="EGC39575.1"/>
    </source>
</evidence>
<dbReference type="EMBL" id="GL870955">
    <property type="protein sequence ID" value="EGC39575.1"/>
    <property type="molecule type" value="Genomic_DNA"/>
</dbReference>
<feature type="signal peptide" evidence="1">
    <location>
        <begin position="1"/>
        <end position="18"/>
    </location>
</feature>
<accession>F0Z907</accession>
<sequence>MLIFKLLVLILFFNCIYSSDIILKNIRNVRDSMSSFDKYGCSPVFSKSLNETNSLKKIIKQYLLDSSKCSVNEYNFIVGNLKPKIESLSNELEYLLHRCNARDYSSDSLSLERPARLHQFLQEWNSTLESLGQEIETRDFYTFNLDSIKQSANIVHHKDSQFENDFYHFKDCQDSYCPEMVVIPQGSFIMGGSDEEHAALSISNEIKKWDLPRHQVTFKKKFAIGQFEITSKQFREFVKETGYKIPKGCIAIKNIVDPSTGNRVSRLSFNDELDYENLGEGFEDRDESHPAVCLRREDVRNFAQWLSIKTGQTYRLPYEAEWEYVTRADQKYQYYIWGNTTEGGCKYANLYDLDSFNRFKLVFKNFNCTDGFVATAPVGSYLPNQFGIYDLLANAREWVDDCWHYSFDGAPSDGSRWGEENNGLCDFGVLRGGSFFYNTFNVRIAYRNAYFSSQSKSYMWGGRLVREIN</sequence>
<dbReference type="Pfam" id="PF03781">
    <property type="entry name" value="FGE-sulfatase"/>
    <property type="match status" value="1"/>
</dbReference>
<evidence type="ECO:0000256" key="1">
    <source>
        <dbReference type="SAM" id="SignalP"/>
    </source>
</evidence>
<dbReference type="InterPro" id="IPR016187">
    <property type="entry name" value="CTDL_fold"/>
</dbReference>
<dbReference type="AlphaFoldDB" id="F0Z907"/>
<keyword evidence="1" id="KW-0732">Signal</keyword>
<dbReference type="FunFam" id="3.90.1580.10:FF:000012">
    <property type="entry name" value="Protein PvdO"/>
    <property type="match status" value="1"/>
</dbReference>
<dbReference type="GO" id="GO:0120147">
    <property type="term" value="F:formylglycine-generating oxidase activity"/>
    <property type="evidence" value="ECO:0000318"/>
    <property type="project" value="GO_Central"/>
</dbReference>
<reference evidence="4" key="1">
    <citation type="journal article" date="2011" name="Genome Biol.">
        <title>Comparative genomics of the social amoebae Dictyostelium discoideum and Dictyostelium purpureum.</title>
        <authorList>
            <consortium name="US DOE Joint Genome Institute (JGI-PGF)"/>
            <person name="Sucgang R."/>
            <person name="Kuo A."/>
            <person name="Tian X."/>
            <person name="Salerno W."/>
            <person name="Parikh A."/>
            <person name="Feasley C.L."/>
            <person name="Dalin E."/>
            <person name="Tu H."/>
            <person name="Huang E."/>
            <person name="Barry K."/>
            <person name="Lindquist E."/>
            <person name="Shapiro H."/>
            <person name="Bruce D."/>
            <person name="Schmutz J."/>
            <person name="Salamov A."/>
            <person name="Fey P."/>
            <person name="Gaudet P."/>
            <person name="Anjard C."/>
            <person name="Babu M.M."/>
            <person name="Basu S."/>
            <person name="Bushmanova Y."/>
            <person name="van der Wel H."/>
            <person name="Katoh-Kurasawa M."/>
            <person name="Dinh C."/>
            <person name="Coutinho P.M."/>
            <person name="Saito T."/>
            <person name="Elias M."/>
            <person name="Schaap P."/>
            <person name="Kay R.R."/>
            <person name="Henrissat B."/>
            <person name="Eichinger L."/>
            <person name="Rivero F."/>
            <person name="Putnam N.H."/>
            <person name="West C.M."/>
            <person name="Loomis W.F."/>
            <person name="Chisholm R.L."/>
            <person name="Shaulsky G."/>
            <person name="Strassmann J.E."/>
            <person name="Queller D.C."/>
            <person name="Kuspa A."/>
            <person name="Grigoriev I.V."/>
        </authorList>
    </citation>
    <scope>NUCLEOTIDE SEQUENCE [LARGE SCALE GENOMIC DNA]</scope>
    <source>
        <strain evidence="4">QSDP1</strain>
    </source>
</reference>
<dbReference type="InterPro" id="IPR051043">
    <property type="entry name" value="Sulfatase_Mod_Factor_Kinase"/>
</dbReference>
<keyword evidence="4" id="KW-1185">Reference proteome</keyword>
<dbReference type="STRING" id="5786.F0Z907"/>
<organism evidence="3 4">
    <name type="scientific">Dictyostelium purpureum</name>
    <name type="common">Slime mold</name>
    <dbReference type="NCBI Taxonomy" id="5786"/>
    <lineage>
        <taxon>Eukaryota</taxon>
        <taxon>Amoebozoa</taxon>
        <taxon>Evosea</taxon>
        <taxon>Eumycetozoa</taxon>
        <taxon>Dictyostelia</taxon>
        <taxon>Dictyosteliales</taxon>
        <taxon>Dictyosteliaceae</taxon>
        <taxon>Dictyostelium</taxon>
    </lineage>
</organism>
<feature type="chain" id="PRO_5003264982" description="Sulfatase-modifying factor enzyme-like domain-containing protein" evidence="1">
    <location>
        <begin position="19"/>
        <end position="469"/>
    </location>
</feature>